<comment type="function">
    <text evidence="2 9">Catalyzes the formation of N(7)-methylguanine at position 46 (m7G46) in tRNA.</text>
</comment>
<proteinExistence type="inferred from homology"/>
<evidence type="ECO:0000256" key="3">
    <source>
        <dbReference type="ARBA" id="ARBA00022603"/>
    </source>
</evidence>
<evidence type="ECO:0000256" key="4">
    <source>
        <dbReference type="ARBA" id="ARBA00022679"/>
    </source>
</evidence>
<dbReference type="HOGENOM" id="CLU_050910_0_1_4"/>
<comment type="pathway">
    <text evidence="7 9">tRNA modification; N(7)-methylguanine-tRNA biosynthesis.</text>
</comment>
<comment type="catalytic activity">
    <reaction evidence="1 9">
        <text>guanosine(46) in tRNA + S-adenosyl-L-methionine = N(7)-methylguanosine(46) in tRNA + S-adenosyl-L-homocysteine</text>
        <dbReference type="Rhea" id="RHEA:42708"/>
        <dbReference type="Rhea" id="RHEA-COMP:10188"/>
        <dbReference type="Rhea" id="RHEA-COMP:10189"/>
        <dbReference type="ChEBI" id="CHEBI:57856"/>
        <dbReference type="ChEBI" id="CHEBI:59789"/>
        <dbReference type="ChEBI" id="CHEBI:74269"/>
        <dbReference type="ChEBI" id="CHEBI:74480"/>
        <dbReference type="EC" id="2.1.1.33"/>
    </reaction>
</comment>
<dbReference type="FunFam" id="3.40.50.150:FF:000035">
    <property type="entry name" value="tRNA (guanine-N(7)-)-methyltransferase"/>
    <property type="match status" value="1"/>
</dbReference>
<organism evidence="11 12">
    <name type="scientific">Herbaspirillum seropedicae (strain SmR1)</name>
    <dbReference type="NCBI Taxonomy" id="757424"/>
    <lineage>
        <taxon>Bacteria</taxon>
        <taxon>Pseudomonadati</taxon>
        <taxon>Pseudomonadota</taxon>
        <taxon>Betaproteobacteria</taxon>
        <taxon>Burkholderiales</taxon>
        <taxon>Oxalobacteraceae</taxon>
        <taxon>Herbaspirillum</taxon>
    </lineage>
</organism>
<comment type="similarity">
    <text evidence="8 9">Belongs to the class I-like SAM-binding methyltransferase superfamily. TrmB family.</text>
</comment>
<reference evidence="11 12" key="1">
    <citation type="submission" date="2010-04" db="EMBL/GenBank/DDBJ databases">
        <title>The genome of Herbaspirillum seropedicae SmR1, an endophytic, nitrogen-fixing, plant-growth promoting beta-Proteobacteria.</title>
        <authorList>
            <person name="Pedrosa F.O."/>
            <person name="Monteiro R.A."/>
            <person name="Wassem R."/>
            <person name="Cruz L.M."/>
            <person name="Ayub R.A."/>
            <person name="Colauto N.B."/>
            <person name="Fernandez M.A."/>
            <person name="Fungaro M.H.P."/>
            <person name="Grisard E.C."/>
            <person name="Hungria M."/>
            <person name="Madeira H.M.F."/>
            <person name="Nodari R.O."/>
            <person name="Osaku C.A."/>
            <person name="Petzl-Erler M.L."/>
            <person name="Terenzi H."/>
            <person name="Vieira L.G.E."/>
            <person name="Almeida M.I.M."/>
            <person name="Alves L.R."/>
            <person name="Arantes O.M.N."/>
            <person name="Balsanelli E."/>
            <person name="Barcellos F.G."/>
            <person name="Baura V.A."/>
            <person name="Binde D.R."/>
            <person name="Campo R.J."/>
            <person name="Chubatsu L.S."/>
            <person name="Chueire L.M.O."/>
            <person name="Ciferri R.R."/>
            <person name="Correa L.C."/>
            <person name="da Conceicao Silva J.L."/>
            <person name="Dabul A.N.G."/>
            <person name="Dambros B.P."/>
            <person name="Faoro H."/>
            <person name="Favetti A."/>
            <person name="Friedermann G."/>
            <person name="Furlaneto M.C."/>
            <person name="Gasques L.S."/>
            <person name="Gimenes C.C.T."/>
            <person name="Gioppo N.M.R."/>
            <person name="Glienke-Blanco C."/>
            <person name="Godoy L.P."/>
            <person name="Guerra M.P."/>
            <person name="Karp S."/>
            <person name="Kava-Cordeiro V."/>
            <person name="Margarido V.P."/>
            <person name="Mathioni S.M."/>
            <person name="Menck-Soares M.A."/>
            <person name="Murace N.K."/>
            <person name="Nicolas M.F."/>
            <person name="Oliveira C.E.C."/>
            <person name="Pagnan N.A.B."/>
            <person name="Pamphile J.A."/>
            <person name="Patussi E.V."/>
            <person name="Pereira L.F.P."/>
            <person name="Pereira-Ferrari L."/>
            <person name="Pinto F.G.S."/>
            <person name="Precoma C."/>
            <person name="Prioli A.J."/>
            <person name="Prioli S.M.A.P."/>
            <person name="Raittz R.T."/>
            <person name="Ramos H.J.O."/>
            <person name="Ribeiro E.M.S.F."/>
            <person name="Rigo L.U."/>
            <person name="Rocha C.L.M.S.C."/>
            <person name="Rocha S.N."/>
            <person name="Santos K."/>
            <person name="Satori D."/>
            <person name="Silva A.G."/>
            <person name="Simao R.C.G."/>
            <person name="Soares M.A.M."/>
            <person name="Souza E.M."/>
            <person name="Steffens M.B.R."/>
            <person name="Steindel M."/>
            <person name="Tadra-Sfeir M.Z."/>
            <person name="Takahashi E.K."/>
            <person name="Torres R.A."/>
            <person name="Valle J.S."/>
            <person name="Vernal J.I."/>
            <person name="Vilas-Boas L.A."/>
            <person name="Watanabe M.A.E."/>
            <person name="Weiss V.A."/>
            <person name="Yates M.A."/>
            <person name="Souza E.M."/>
        </authorList>
    </citation>
    <scope>NUCLEOTIDE SEQUENCE [LARGE SCALE GENOMIC DNA]</scope>
    <source>
        <strain evidence="11 12">SmR1</strain>
    </source>
</reference>
<evidence type="ECO:0000256" key="9">
    <source>
        <dbReference type="HAMAP-Rule" id="MF_01057"/>
    </source>
</evidence>
<dbReference type="KEGG" id="hse:Hsero_0495"/>
<sequence length="252" mass="28062">MLPGRSSPFLESSMSENKSGKPLFYDPSERRIRSFVTRAGRVSVGQGRALEELGPRFLLPYDKAPLDLEAAFGRKAPTILEIGFGMGETSAKISALMPEKNFIGVEVHTPGVGSYLKLIGEGHLENVRIIQHDAVEVLTNMIAPDTLAGVHVFFPDPWHKARHNKRRLIQSPLVQLISSRLAPGGYLHCATDWEEYAIQMLDVLSAEPTLKNTATDPSGYVPRPEYRDTTKFENRGLRLGHGVWDLVFEKRA</sequence>
<feature type="binding site" evidence="9">
    <location>
        <begin position="230"/>
        <end position="233"/>
    </location>
    <ligand>
        <name>substrate</name>
    </ligand>
</feature>
<feature type="binding site" evidence="9">
    <location>
        <position position="156"/>
    </location>
    <ligand>
        <name>S-adenosyl-L-methionine</name>
        <dbReference type="ChEBI" id="CHEBI:59789"/>
    </ligand>
</feature>
<dbReference type="PROSITE" id="PS51625">
    <property type="entry name" value="SAM_MT_TRMB"/>
    <property type="match status" value="1"/>
</dbReference>
<evidence type="ECO:0000313" key="12">
    <source>
        <dbReference type="Proteomes" id="UP000000329"/>
    </source>
</evidence>
<dbReference type="PANTHER" id="PTHR23417">
    <property type="entry name" value="3-DEOXY-D-MANNO-OCTULOSONIC-ACID TRANSFERASE/TRNA GUANINE-N 7 - -METHYLTRANSFERASE"/>
    <property type="match status" value="1"/>
</dbReference>
<dbReference type="EC" id="2.1.1.33" evidence="9"/>
<gene>
    <name evidence="9" type="primary">trmB</name>
    <name evidence="11" type="ordered locus">Hsero_0495</name>
</gene>
<dbReference type="NCBIfam" id="TIGR00091">
    <property type="entry name" value="tRNA (guanosine(46)-N7)-methyltransferase TrmB"/>
    <property type="match status" value="1"/>
</dbReference>
<dbReference type="UniPathway" id="UPA00989"/>
<dbReference type="Pfam" id="PF02390">
    <property type="entry name" value="Methyltransf_4"/>
    <property type="match status" value="1"/>
</dbReference>
<dbReference type="AlphaFoldDB" id="D8IXE0"/>
<evidence type="ECO:0000256" key="1">
    <source>
        <dbReference type="ARBA" id="ARBA00000142"/>
    </source>
</evidence>
<dbReference type="Proteomes" id="UP000000329">
    <property type="component" value="Chromosome"/>
</dbReference>
<feature type="binding site" evidence="9">
    <location>
        <position position="192"/>
    </location>
    <ligand>
        <name>substrate</name>
    </ligand>
</feature>
<dbReference type="HAMAP" id="MF_01057">
    <property type="entry name" value="tRNA_methyltr_TrmB"/>
    <property type="match status" value="1"/>
</dbReference>
<feature type="region of interest" description="Disordered" evidence="10">
    <location>
        <begin position="1"/>
        <end position="23"/>
    </location>
</feature>
<dbReference type="EMBL" id="CP002039">
    <property type="protein sequence ID" value="ADJ62015.1"/>
    <property type="molecule type" value="Genomic_DNA"/>
</dbReference>
<protein>
    <recommendedName>
        <fullName evidence="9">tRNA (guanine-N(7)-)-methyltransferase</fullName>
        <ecNumber evidence="9">2.1.1.33</ecNumber>
    </recommendedName>
    <alternativeName>
        <fullName evidence="9">tRNA (guanine(46)-N(7))-methyltransferase</fullName>
    </alternativeName>
    <alternativeName>
        <fullName evidence="9">tRNA(m7G46)-methyltransferase</fullName>
    </alternativeName>
</protein>
<feature type="binding site" evidence="9">
    <location>
        <position position="81"/>
    </location>
    <ligand>
        <name>S-adenosyl-L-methionine</name>
        <dbReference type="ChEBI" id="CHEBI:59789"/>
    </ligand>
</feature>
<dbReference type="STRING" id="757424.Hsero_0495"/>
<keyword evidence="4 9" id="KW-0808">Transferase</keyword>
<feature type="binding site" evidence="9">
    <location>
        <position position="106"/>
    </location>
    <ligand>
        <name>S-adenosyl-L-methionine</name>
        <dbReference type="ChEBI" id="CHEBI:59789"/>
    </ligand>
</feature>
<name>D8IXE0_HERSS</name>
<evidence type="ECO:0000313" key="11">
    <source>
        <dbReference type="EMBL" id="ADJ62015.1"/>
    </source>
</evidence>
<feature type="binding site" evidence="9">
    <location>
        <position position="160"/>
    </location>
    <ligand>
        <name>substrate</name>
    </ligand>
</feature>
<dbReference type="InterPro" id="IPR055361">
    <property type="entry name" value="tRNA_methyltr_TrmB_bact"/>
</dbReference>
<dbReference type="Gene3D" id="3.40.50.150">
    <property type="entry name" value="Vaccinia Virus protein VP39"/>
    <property type="match status" value="1"/>
</dbReference>
<evidence type="ECO:0000256" key="6">
    <source>
        <dbReference type="ARBA" id="ARBA00022694"/>
    </source>
</evidence>
<dbReference type="PANTHER" id="PTHR23417:SF14">
    <property type="entry name" value="PENTACOTRIPEPTIDE-REPEAT REGION OF PRORP DOMAIN-CONTAINING PROTEIN"/>
    <property type="match status" value="1"/>
</dbReference>
<dbReference type="GO" id="GO:0043527">
    <property type="term" value="C:tRNA methyltransferase complex"/>
    <property type="evidence" value="ECO:0007669"/>
    <property type="project" value="TreeGrafter"/>
</dbReference>
<keyword evidence="5 9" id="KW-0949">S-adenosyl-L-methionine</keyword>
<dbReference type="InterPro" id="IPR029063">
    <property type="entry name" value="SAM-dependent_MTases_sf"/>
</dbReference>
<evidence type="ECO:0000256" key="8">
    <source>
        <dbReference type="ARBA" id="ARBA00060767"/>
    </source>
</evidence>
<evidence type="ECO:0000256" key="5">
    <source>
        <dbReference type="ARBA" id="ARBA00022691"/>
    </source>
</evidence>
<keyword evidence="12" id="KW-1185">Reference proteome</keyword>
<dbReference type="SUPFAM" id="SSF53335">
    <property type="entry name" value="S-adenosyl-L-methionine-dependent methyltransferases"/>
    <property type="match status" value="1"/>
</dbReference>
<accession>D8IXE0</accession>
<keyword evidence="3 9" id="KW-0489">Methyltransferase</keyword>
<evidence type="ECO:0000256" key="7">
    <source>
        <dbReference type="ARBA" id="ARBA00060552"/>
    </source>
</evidence>
<dbReference type="InterPro" id="IPR003358">
    <property type="entry name" value="tRNA_(Gua-N-7)_MeTrfase_Trmb"/>
</dbReference>
<evidence type="ECO:0000256" key="10">
    <source>
        <dbReference type="SAM" id="MobiDB-lite"/>
    </source>
</evidence>
<evidence type="ECO:0000256" key="2">
    <source>
        <dbReference type="ARBA" id="ARBA00003015"/>
    </source>
</evidence>
<dbReference type="eggNOG" id="COG0220">
    <property type="taxonomic scope" value="Bacteria"/>
</dbReference>
<feature type="region of interest" description="Interaction with RNA" evidence="9">
    <location>
        <begin position="162"/>
        <end position="167"/>
    </location>
</feature>
<keyword evidence="6 9" id="KW-0819">tRNA processing</keyword>
<feature type="binding site" evidence="9">
    <location>
        <position position="133"/>
    </location>
    <ligand>
        <name>S-adenosyl-L-methionine</name>
        <dbReference type="ChEBI" id="CHEBI:59789"/>
    </ligand>
</feature>
<dbReference type="GO" id="GO:0008176">
    <property type="term" value="F:tRNA (guanine(46)-N7)-methyltransferase activity"/>
    <property type="evidence" value="ECO:0007669"/>
    <property type="project" value="UniProtKB-UniRule"/>
</dbReference>